<evidence type="ECO:0000313" key="2">
    <source>
        <dbReference type="Proteomes" id="UP000243478"/>
    </source>
</evidence>
<name>A0A0F5ZQU2_STEMA</name>
<sequence>MLPIYVDRAQFLFAAAGDQQGVGVAGQEGLQRRLPSRVFDADQVGHRGRGDAMLVKQATEVGDRLPQLLSPCWARSSVDWPPGVHPAPIRCLFGRRGGPAGTVARLLQRRRHRSQLLGRKRGVLIVDRQREELRQRGFKNLLGIAEIRQASGLGHRGRRSGHHALSSEAFSPWLRSRSDRCAAVLACLA</sequence>
<dbReference type="AlphaFoldDB" id="A0A0F5ZQU2"/>
<dbReference type="EMBL" id="JZRZ01000017">
    <property type="protein sequence ID" value="KKD57355.1"/>
    <property type="molecule type" value="Genomic_DNA"/>
</dbReference>
<gene>
    <name evidence="1" type="ORF">VM57_09495</name>
</gene>
<evidence type="ECO:0000313" key="1">
    <source>
        <dbReference type="EMBL" id="KKD57355.1"/>
    </source>
</evidence>
<protein>
    <submittedName>
        <fullName evidence="1">Uncharacterized protein</fullName>
    </submittedName>
</protein>
<organism evidence="1 2">
    <name type="scientific">Stenotrophomonas maltophilia</name>
    <name type="common">Pseudomonas maltophilia</name>
    <name type="synonym">Xanthomonas maltophilia</name>
    <dbReference type="NCBI Taxonomy" id="40324"/>
    <lineage>
        <taxon>Bacteria</taxon>
        <taxon>Pseudomonadati</taxon>
        <taxon>Pseudomonadota</taxon>
        <taxon>Gammaproteobacteria</taxon>
        <taxon>Lysobacterales</taxon>
        <taxon>Lysobacteraceae</taxon>
        <taxon>Stenotrophomonas</taxon>
        <taxon>Stenotrophomonas maltophilia group</taxon>
    </lineage>
</organism>
<accession>A0A0F5ZQU2</accession>
<dbReference type="Proteomes" id="UP000243478">
    <property type="component" value="Unassembled WGS sequence"/>
</dbReference>
<comment type="caution">
    <text evidence="1">The sequence shown here is derived from an EMBL/GenBank/DDBJ whole genome shotgun (WGS) entry which is preliminary data.</text>
</comment>
<reference evidence="1 2" key="1">
    <citation type="submission" date="2015-03" db="EMBL/GenBank/DDBJ databases">
        <title>Draft genome of Stenotrophomonas maltophila isolated from urine specimen.</title>
        <authorList>
            <person name="Murugan N."/>
            <person name="Malathi J."/>
            <person name="Umashankar V."/>
            <person name="Madhavan H."/>
        </authorList>
    </citation>
    <scope>NUCLEOTIDE SEQUENCE [LARGE SCALE GENOMIC DNA]</scope>
    <source>
        <strain evidence="1 2">JMNMN1</strain>
    </source>
</reference>
<proteinExistence type="predicted"/>